<evidence type="ECO:0000256" key="2">
    <source>
        <dbReference type="ARBA" id="ARBA00022448"/>
    </source>
</evidence>
<evidence type="ECO:0000256" key="5">
    <source>
        <dbReference type="ARBA" id="ARBA00022692"/>
    </source>
</evidence>
<dbReference type="InterPro" id="IPR013525">
    <property type="entry name" value="ABC2_TM"/>
</dbReference>
<keyword evidence="3" id="KW-1003">Cell membrane</keyword>
<feature type="transmembrane region" description="Helical" evidence="8">
    <location>
        <begin position="49"/>
        <end position="74"/>
    </location>
</feature>
<gene>
    <name evidence="10" type="ORF">MNBD_PLANCTO03-535</name>
</gene>
<keyword evidence="2" id="KW-0813">Transport</keyword>
<dbReference type="GO" id="GO:0043190">
    <property type="term" value="C:ATP-binding cassette (ABC) transporter complex"/>
    <property type="evidence" value="ECO:0007669"/>
    <property type="project" value="InterPro"/>
</dbReference>
<evidence type="ECO:0000256" key="1">
    <source>
        <dbReference type="ARBA" id="ARBA00004429"/>
    </source>
</evidence>
<feature type="transmembrane region" description="Helical" evidence="8">
    <location>
        <begin position="207"/>
        <end position="224"/>
    </location>
</feature>
<dbReference type="Pfam" id="PF01061">
    <property type="entry name" value="ABC2_membrane"/>
    <property type="match status" value="1"/>
</dbReference>
<feature type="transmembrane region" description="Helical" evidence="8">
    <location>
        <begin position="173"/>
        <end position="200"/>
    </location>
</feature>
<feature type="transmembrane region" description="Helical" evidence="8">
    <location>
        <begin position="94"/>
        <end position="120"/>
    </location>
</feature>
<comment type="subcellular location">
    <subcellularLocation>
        <location evidence="1">Cell inner membrane</location>
        <topology evidence="1">Multi-pass membrane protein</topology>
    </subcellularLocation>
</comment>
<proteinExistence type="predicted"/>
<evidence type="ECO:0000313" key="10">
    <source>
        <dbReference type="EMBL" id="VAX37571.1"/>
    </source>
</evidence>
<evidence type="ECO:0000256" key="4">
    <source>
        <dbReference type="ARBA" id="ARBA00022519"/>
    </source>
</evidence>
<name>A0A3B1DFD3_9ZZZZ</name>
<dbReference type="PANTHER" id="PTHR30413:SF8">
    <property type="entry name" value="TRANSPORT PERMEASE PROTEIN"/>
    <property type="match status" value="1"/>
</dbReference>
<evidence type="ECO:0000256" key="6">
    <source>
        <dbReference type="ARBA" id="ARBA00022989"/>
    </source>
</evidence>
<reference evidence="10" key="1">
    <citation type="submission" date="2018-06" db="EMBL/GenBank/DDBJ databases">
        <authorList>
            <person name="Zhirakovskaya E."/>
        </authorList>
    </citation>
    <scope>NUCLEOTIDE SEQUENCE</scope>
</reference>
<keyword evidence="4" id="KW-0997">Cell inner membrane</keyword>
<feature type="domain" description="ABC transmembrane type-2" evidence="9">
    <location>
        <begin position="50"/>
        <end position="289"/>
    </location>
</feature>
<evidence type="ECO:0000259" key="9">
    <source>
        <dbReference type="PROSITE" id="PS51012"/>
    </source>
</evidence>
<evidence type="ECO:0000256" key="3">
    <source>
        <dbReference type="ARBA" id="ARBA00022475"/>
    </source>
</evidence>
<keyword evidence="5 8" id="KW-0812">Transmembrane</keyword>
<sequence length="297" mass="32812">MTTLPHTARSRSFLSFLDPLAAARSLWSHRELTWQFADRRIRAKYKGQALGLFWSLLDPLMTLAIYTFVFGFIFQRASAGGGGEDGASGGMARYALEVFAGILVFTLFRETVGPAPTLVASQPNFVKKVVYPLETFPVSQVLVSLFNFAVGMIIWIIGYCIFSASHIPSPGLLLLPIVILPVVVLGLGISWFLASLGVFLRDLQTPTANILQMLFFMSAIFYRIEDVPEPFRILIELNPFAQSVTMARTVMFGDSGEWWPSAGAWSVWGATLAVGLVLCLLGYAFFMKSRKAFADVI</sequence>
<dbReference type="GO" id="GO:0140359">
    <property type="term" value="F:ABC-type transporter activity"/>
    <property type="evidence" value="ECO:0007669"/>
    <property type="project" value="InterPro"/>
</dbReference>
<dbReference type="PRINTS" id="PR00164">
    <property type="entry name" value="ABC2TRNSPORT"/>
</dbReference>
<dbReference type="GO" id="GO:0015920">
    <property type="term" value="P:lipopolysaccharide transport"/>
    <property type="evidence" value="ECO:0007669"/>
    <property type="project" value="TreeGrafter"/>
</dbReference>
<dbReference type="InterPro" id="IPR000412">
    <property type="entry name" value="ABC_2_transport"/>
</dbReference>
<keyword evidence="7 8" id="KW-0472">Membrane</keyword>
<organism evidence="10">
    <name type="scientific">hydrothermal vent metagenome</name>
    <dbReference type="NCBI Taxonomy" id="652676"/>
    <lineage>
        <taxon>unclassified sequences</taxon>
        <taxon>metagenomes</taxon>
        <taxon>ecological metagenomes</taxon>
    </lineage>
</organism>
<feature type="transmembrane region" description="Helical" evidence="8">
    <location>
        <begin position="265"/>
        <end position="286"/>
    </location>
</feature>
<feature type="transmembrane region" description="Helical" evidence="8">
    <location>
        <begin position="141"/>
        <end position="167"/>
    </location>
</feature>
<protein>
    <submittedName>
        <fullName evidence="10">O-antigen export system permease protein RfbD</fullName>
    </submittedName>
</protein>
<dbReference type="AlphaFoldDB" id="A0A3B1DFD3"/>
<evidence type="ECO:0000256" key="8">
    <source>
        <dbReference type="SAM" id="Phobius"/>
    </source>
</evidence>
<accession>A0A3B1DFD3</accession>
<evidence type="ECO:0000256" key="7">
    <source>
        <dbReference type="ARBA" id="ARBA00023136"/>
    </source>
</evidence>
<dbReference type="PANTHER" id="PTHR30413">
    <property type="entry name" value="INNER MEMBRANE TRANSPORT PERMEASE"/>
    <property type="match status" value="1"/>
</dbReference>
<dbReference type="InterPro" id="IPR047817">
    <property type="entry name" value="ABC2_TM_bact-type"/>
</dbReference>
<keyword evidence="6 8" id="KW-1133">Transmembrane helix</keyword>
<dbReference type="PROSITE" id="PS51012">
    <property type="entry name" value="ABC_TM2"/>
    <property type="match status" value="1"/>
</dbReference>
<dbReference type="PIRSF" id="PIRSF006648">
    <property type="entry name" value="DrrB"/>
    <property type="match status" value="1"/>
</dbReference>
<dbReference type="EMBL" id="UOGK01000104">
    <property type="protein sequence ID" value="VAX37571.1"/>
    <property type="molecule type" value="Genomic_DNA"/>
</dbReference>